<dbReference type="InterPro" id="IPR006311">
    <property type="entry name" value="TAT_signal"/>
</dbReference>
<dbReference type="OrthoDB" id="7822595at2"/>
<dbReference type="CDD" id="cd13665">
    <property type="entry name" value="PBP2_TRAP_Dctp3_4"/>
    <property type="match status" value="1"/>
</dbReference>
<dbReference type="PANTHER" id="PTHR33376">
    <property type="match status" value="1"/>
</dbReference>
<dbReference type="NCBIfam" id="NF037995">
    <property type="entry name" value="TRAP_S1"/>
    <property type="match status" value="1"/>
</dbReference>
<dbReference type="Proteomes" id="UP000194137">
    <property type="component" value="Chromosome"/>
</dbReference>
<proteinExistence type="predicted"/>
<dbReference type="InterPro" id="IPR018389">
    <property type="entry name" value="DctP_fam"/>
</dbReference>
<reference evidence="1 2" key="1">
    <citation type="submission" date="2017-05" db="EMBL/GenBank/DDBJ databases">
        <title>Full genome sequence of Pseudorhodoplanes sinuspersici.</title>
        <authorList>
            <person name="Dastgheib S.M.M."/>
            <person name="Shavandi M."/>
            <person name="Tirandaz H."/>
        </authorList>
    </citation>
    <scope>NUCLEOTIDE SEQUENCE [LARGE SCALE GENOMIC DNA]</scope>
    <source>
        <strain evidence="1 2">RIPI110</strain>
    </source>
</reference>
<sequence length="347" mass="38240">MTIGRRRLLNLVGAAVASPAIIRDALAQMPQVTLKLHHFLSPVANAHTRLLVPWARKVEKESDNRIRIEIFPSMQLGGSPAQLYDQARDGTADIVWTLPGATPGRFPKIEVFELPFVANRRAVANAQAVQALYEAQLRDEFKEVRPICLWAHDHGVIHANKQVKSFEDMKGLKLRSPTRLAGEALKALGANGIQMPITLVADALSQRAIDGCIAPWEVVPAIKVQEAVKFHTDFAASPTFYTATFILAMNKRRYDSLPADLKKVIDQNSGQAAALLAGRMWDEQALVVEDMVTKRGNTVTQIESAEAARWQKATQPVIDAWLKSSKAINGEKLLADAKALLTKYDKA</sequence>
<gene>
    <name evidence="1" type="ORF">CAK95_20065</name>
</gene>
<protein>
    <submittedName>
        <fullName evidence="1">C4-dicarboxylate ABC transporter</fullName>
    </submittedName>
</protein>
<dbReference type="GO" id="GO:0055085">
    <property type="term" value="P:transmembrane transport"/>
    <property type="evidence" value="ECO:0007669"/>
    <property type="project" value="InterPro"/>
</dbReference>
<dbReference type="PANTHER" id="PTHR33376:SF15">
    <property type="entry name" value="BLL6794 PROTEIN"/>
    <property type="match status" value="1"/>
</dbReference>
<organism evidence="1 2">
    <name type="scientific">Pseudorhodoplanes sinuspersici</name>
    <dbReference type="NCBI Taxonomy" id="1235591"/>
    <lineage>
        <taxon>Bacteria</taxon>
        <taxon>Pseudomonadati</taxon>
        <taxon>Pseudomonadota</taxon>
        <taxon>Alphaproteobacteria</taxon>
        <taxon>Hyphomicrobiales</taxon>
        <taxon>Pseudorhodoplanes</taxon>
    </lineage>
</organism>
<accession>A0A1W6ZV12</accession>
<keyword evidence="2" id="KW-1185">Reference proteome</keyword>
<dbReference type="KEGG" id="psin:CAK95_20065"/>
<dbReference type="AlphaFoldDB" id="A0A1W6ZV12"/>
<dbReference type="InterPro" id="IPR038404">
    <property type="entry name" value="TRAP_DctP_sf"/>
</dbReference>
<evidence type="ECO:0000313" key="1">
    <source>
        <dbReference type="EMBL" id="ARQ01136.1"/>
    </source>
</evidence>
<dbReference type="PROSITE" id="PS51318">
    <property type="entry name" value="TAT"/>
    <property type="match status" value="1"/>
</dbReference>
<name>A0A1W6ZV12_9HYPH</name>
<evidence type="ECO:0000313" key="2">
    <source>
        <dbReference type="Proteomes" id="UP000194137"/>
    </source>
</evidence>
<dbReference type="EMBL" id="CP021112">
    <property type="protein sequence ID" value="ARQ01136.1"/>
    <property type="molecule type" value="Genomic_DNA"/>
</dbReference>
<dbReference type="Gene3D" id="3.40.190.170">
    <property type="entry name" value="Bacterial extracellular solute-binding protein, family 7"/>
    <property type="match status" value="1"/>
</dbReference>
<dbReference type="Pfam" id="PF03480">
    <property type="entry name" value="DctP"/>
    <property type="match status" value="1"/>
</dbReference>
<dbReference type="STRING" id="1235591.CAK95_20065"/>